<feature type="compositionally biased region" description="Acidic residues" evidence="1">
    <location>
        <begin position="358"/>
        <end position="371"/>
    </location>
</feature>
<dbReference type="EMBL" id="JABMIG020000036">
    <property type="protein sequence ID" value="KAL3799781.1"/>
    <property type="molecule type" value="Genomic_DNA"/>
</dbReference>
<name>A0ABD3QJU3_9STRA</name>
<reference evidence="2 3" key="1">
    <citation type="journal article" date="2020" name="G3 (Bethesda)">
        <title>Improved Reference Genome for Cyclotella cryptica CCMP332, a Model for Cell Wall Morphogenesis, Salinity Adaptation, and Lipid Production in Diatoms (Bacillariophyta).</title>
        <authorList>
            <person name="Roberts W.R."/>
            <person name="Downey K.M."/>
            <person name="Ruck E.C."/>
            <person name="Traller J.C."/>
            <person name="Alverson A.J."/>
        </authorList>
    </citation>
    <scope>NUCLEOTIDE SEQUENCE [LARGE SCALE GENOMIC DNA]</scope>
    <source>
        <strain evidence="2 3">CCMP332</strain>
    </source>
</reference>
<dbReference type="AlphaFoldDB" id="A0ABD3QJU3"/>
<evidence type="ECO:0000313" key="2">
    <source>
        <dbReference type="EMBL" id="KAL3799781.1"/>
    </source>
</evidence>
<sequence length="396" mass="44642">MFLACKLQGMHALNVNSRGSVVICARSQNHDVSPRPSSHTLHNCQHAYATSLRRPLHRQSKTLVTERRHDHNNLPRAVRHVVPPPSQRHRKANLPTLTPGHAIRILQIHAAKGAQLIRNTDFHKLCNSSRPGKKRDAKVIATALRDFKRCNKYILHREGARMAIQGMMRSMVPNHKVVYGRPRLEAAVFVLEQILDETTGLYFATETFMVDRVLTDLYKSLNEMEERGVNLRVAFGEDESESDELSEEEKMLRGAAKVTEGVVKLLVKRRSRPENEMKKRAKRKYLRYLQVNDGPEVSTMKLATEICLAIGGSEYTKKNIIAPYTDAWWSRGSIDESIHQLVADAEARELTETVAVEASDEGNVEDEDEGGDMGSSEGGEENEENKDEDASDVESK</sequence>
<keyword evidence="3" id="KW-1185">Reference proteome</keyword>
<protein>
    <submittedName>
        <fullName evidence="2">Uncharacterized protein</fullName>
    </submittedName>
</protein>
<gene>
    <name evidence="2" type="ORF">HJC23_010431</name>
</gene>
<evidence type="ECO:0000256" key="1">
    <source>
        <dbReference type="SAM" id="MobiDB-lite"/>
    </source>
</evidence>
<dbReference type="Proteomes" id="UP001516023">
    <property type="component" value="Unassembled WGS sequence"/>
</dbReference>
<feature type="region of interest" description="Disordered" evidence="1">
    <location>
        <begin position="353"/>
        <end position="396"/>
    </location>
</feature>
<feature type="compositionally biased region" description="Acidic residues" evidence="1">
    <location>
        <begin position="378"/>
        <end position="396"/>
    </location>
</feature>
<accession>A0ABD3QJU3</accession>
<proteinExistence type="predicted"/>
<comment type="caution">
    <text evidence="2">The sequence shown here is derived from an EMBL/GenBank/DDBJ whole genome shotgun (WGS) entry which is preliminary data.</text>
</comment>
<organism evidence="2 3">
    <name type="scientific">Cyclotella cryptica</name>
    <dbReference type="NCBI Taxonomy" id="29204"/>
    <lineage>
        <taxon>Eukaryota</taxon>
        <taxon>Sar</taxon>
        <taxon>Stramenopiles</taxon>
        <taxon>Ochrophyta</taxon>
        <taxon>Bacillariophyta</taxon>
        <taxon>Coscinodiscophyceae</taxon>
        <taxon>Thalassiosirophycidae</taxon>
        <taxon>Stephanodiscales</taxon>
        <taxon>Stephanodiscaceae</taxon>
        <taxon>Cyclotella</taxon>
    </lineage>
</organism>
<evidence type="ECO:0000313" key="3">
    <source>
        <dbReference type="Proteomes" id="UP001516023"/>
    </source>
</evidence>